<gene>
    <name evidence="1" type="ORF">FA15DRAFT_467400</name>
</gene>
<evidence type="ECO:0008006" key="3">
    <source>
        <dbReference type="Google" id="ProtNLM"/>
    </source>
</evidence>
<sequence>MVEDELFGVGRDEFAAISDVFAGMYLLPSNEGVDGRDESHPITLEGYLKADFSSLLKVMYPTSRSLIYGNELKLDLDTDEWMGVLKLSTIWNMSSIRQYAISRISQIEPSIPDIEKIRLARTHRVGRWLEEGVNGLIASSTVTLSQLEPLGWKTAAIICHIRESSSNKARTGAAFSATGPHRFRLDSIRCGYCKTTASLVEQHPQCNNCRLAFHKASILTCQNIVGGSVDTDDTWIHASHIQCLDCLVSPFGGSSFSCTSGCGSFHMNSAQKIRVTVEPVIPELNSHPLVEEYFGEEIKEYKLHDAQGL</sequence>
<dbReference type="AlphaFoldDB" id="A0A5C3KSG3"/>
<protein>
    <recommendedName>
        <fullName evidence="3">BTB domain-containing protein</fullName>
    </recommendedName>
</protein>
<name>A0A5C3KSG3_COPMA</name>
<reference evidence="1 2" key="1">
    <citation type="journal article" date="2019" name="Nat. Ecol. Evol.">
        <title>Megaphylogeny resolves global patterns of mushroom evolution.</title>
        <authorList>
            <person name="Varga T."/>
            <person name="Krizsan K."/>
            <person name="Foldi C."/>
            <person name="Dima B."/>
            <person name="Sanchez-Garcia M."/>
            <person name="Sanchez-Ramirez S."/>
            <person name="Szollosi G.J."/>
            <person name="Szarkandi J.G."/>
            <person name="Papp V."/>
            <person name="Albert L."/>
            <person name="Andreopoulos W."/>
            <person name="Angelini C."/>
            <person name="Antonin V."/>
            <person name="Barry K.W."/>
            <person name="Bougher N.L."/>
            <person name="Buchanan P."/>
            <person name="Buyck B."/>
            <person name="Bense V."/>
            <person name="Catcheside P."/>
            <person name="Chovatia M."/>
            <person name="Cooper J."/>
            <person name="Damon W."/>
            <person name="Desjardin D."/>
            <person name="Finy P."/>
            <person name="Geml J."/>
            <person name="Haridas S."/>
            <person name="Hughes K."/>
            <person name="Justo A."/>
            <person name="Karasinski D."/>
            <person name="Kautmanova I."/>
            <person name="Kiss B."/>
            <person name="Kocsube S."/>
            <person name="Kotiranta H."/>
            <person name="LaButti K.M."/>
            <person name="Lechner B.E."/>
            <person name="Liimatainen K."/>
            <person name="Lipzen A."/>
            <person name="Lukacs Z."/>
            <person name="Mihaltcheva S."/>
            <person name="Morgado L.N."/>
            <person name="Niskanen T."/>
            <person name="Noordeloos M.E."/>
            <person name="Ohm R.A."/>
            <person name="Ortiz-Santana B."/>
            <person name="Ovrebo C."/>
            <person name="Racz N."/>
            <person name="Riley R."/>
            <person name="Savchenko A."/>
            <person name="Shiryaev A."/>
            <person name="Soop K."/>
            <person name="Spirin V."/>
            <person name="Szebenyi C."/>
            <person name="Tomsovsky M."/>
            <person name="Tulloss R.E."/>
            <person name="Uehling J."/>
            <person name="Grigoriev I.V."/>
            <person name="Vagvolgyi C."/>
            <person name="Papp T."/>
            <person name="Martin F.M."/>
            <person name="Miettinen O."/>
            <person name="Hibbett D.S."/>
            <person name="Nagy L.G."/>
        </authorList>
    </citation>
    <scope>NUCLEOTIDE SEQUENCE [LARGE SCALE GENOMIC DNA]</scope>
    <source>
        <strain evidence="1 2">CBS 121175</strain>
    </source>
</reference>
<dbReference type="OrthoDB" id="2593747at2759"/>
<evidence type="ECO:0000313" key="1">
    <source>
        <dbReference type="EMBL" id="TFK23376.1"/>
    </source>
</evidence>
<accession>A0A5C3KSG3</accession>
<organism evidence="1 2">
    <name type="scientific">Coprinopsis marcescibilis</name>
    <name type="common">Agaric fungus</name>
    <name type="synonym">Psathyrella marcescibilis</name>
    <dbReference type="NCBI Taxonomy" id="230819"/>
    <lineage>
        <taxon>Eukaryota</taxon>
        <taxon>Fungi</taxon>
        <taxon>Dikarya</taxon>
        <taxon>Basidiomycota</taxon>
        <taxon>Agaricomycotina</taxon>
        <taxon>Agaricomycetes</taxon>
        <taxon>Agaricomycetidae</taxon>
        <taxon>Agaricales</taxon>
        <taxon>Agaricineae</taxon>
        <taxon>Psathyrellaceae</taxon>
        <taxon>Coprinopsis</taxon>
    </lineage>
</organism>
<evidence type="ECO:0000313" key="2">
    <source>
        <dbReference type="Proteomes" id="UP000307440"/>
    </source>
</evidence>
<dbReference type="Proteomes" id="UP000307440">
    <property type="component" value="Unassembled WGS sequence"/>
</dbReference>
<proteinExistence type="predicted"/>
<dbReference type="EMBL" id="ML210220">
    <property type="protein sequence ID" value="TFK23376.1"/>
    <property type="molecule type" value="Genomic_DNA"/>
</dbReference>
<keyword evidence="2" id="KW-1185">Reference proteome</keyword>